<feature type="region of interest" description="Disordered" evidence="1">
    <location>
        <begin position="94"/>
        <end position="119"/>
    </location>
</feature>
<reference evidence="2 3" key="3">
    <citation type="journal article" date="2012" name="J. Bacteriol.">
        <title>Genome Sequence of Paenibacillus terrae HPL-003, a Xylanase-Producing Bacterium Isolated from Soil Found in Forest Residue.</title>
        <authorList>
            <person name="Shin S.H."/>
            <person name="Kim S."/>
            <person name="Kim J.Y."/>
            <person name="Song H.Y."/>
            <person name="Cho S.J."/>
            <person name="Kim D.R."/>
            <person name="Lee K.I."/>
            <person name="Lim H.K."/>
            <person name="Park N.J."/>
            <person name="Hwang I.T."/>
            <person name="Yang K.S."/>
        </authorList>
    </citation>
    <scope>NUCLEOTIDE SEQUENCE [LARGE SCALE GENOMIC DNA]</scope>
    <source>
        <strain evidence="2 3">HPL-003</strain>
    </source>
</reference>
<dbReference type="OrthoDB" id="2626708at2"/>
<reference key="2">
    <citation type="submission" date="2011-11" db="EMBL/GenBank/DDBJ databases">
        <authorList>
            <person name="Shin S.H."/>
            <person name="Kim S."/>
            <person name="Kim J.Y."/>
        </authorList>
    </citation>
    <scope>NUCLEOTIDE SEQUENCE</scope>
    <source>
        <strain>HPL-003</strain>
    </source>
</reference>
<feature type="compositionally biased region" description="Acidic residues" evidence="1">
    <location>
        <begin position="1"/>
        <end position="19"/>
    </location>
</feature>
<dbReference type="KEGG" id="pta:HPL003_23925"/>
<dbReference type="EMBL" id="CP003107">
    <property type="protein sequence ID" value="AET61503.1"/>
    <property type="molecule type" value="Genomic_DNA"/>
</dbReference>
<dbReference type="HOGENOM" id="CLU_1738743_0_0_9"/>
<dbReference type="RefSeq" id="WP_014282195.1">
    <property type="nucleotide sequence ID" value="NC_016641.1"/>
</dbReference>
<organism evidence="2 3">
    <name type="scientific">Paenibacillus terrae (strain HPL-003)</name>
    <dbReference type="NCBI Taxonomy" id="985665"/>
    <lineage>
        <taxon>Bacteria</taxon>
        <taxon>Bacillati</taxon>
        <taxon>Bacillota</taxon>
        <taxon>Bacilli</taxon>
        <taxon>Bacillales</taxon>
        <taxon>Paenibacillaceae</taxon>
        <taxon>Paenibacillus</taxon>
    </lineage>
</organism>
<dbReference type="STRING" id="985665.HPL003_23925"/>
<evidence type="ECO:0000313" key="2">
    <source>
        <dbReference type="EMBL" id="AET61503.1"/>
    </source>
</evidence>
<reference evidence="3" key="1">
    <citation type="submission" date="2011-11" db="EMBL/GenBank/DDBJ databases">
        <title>Complete sequence of Paenibacillus terrae HPL-003.</title>
        <authorList>
            <person name="Shin S.H."/>
            <person name="Kim S."/>
            <person name="Kim J.Y."/>
        </authorList>
    </citation>
    <scope>NUCLEOTIDE SEQUENCE [LARGE SCALE GENOMIC DNA]</scope>
    <source>
        <strain evidence="3">HPL-003</strain>
    </source>
</reference>
<sequence>MEDVTNPEILEEQTQEPTWEDERAELTQRLETLTTELHTQRVGNAFYRKARAAGIDDPDALASIVNLSAVTFDDAGQAQGIDEILTAFTSAAKPKEPRTIGGPFAPNYGERAEKTSEQRLATAAEKAKRTGRPEDMVEYMELKSKLKLQN</sequence>
<evidence type="ECO:0000256" key="1">
    <source>
        <dbReference type="SAM" id="MobiDB-lite"/>
    </source>
</evidence>
<evidence type="ECO:0000313" key="3">
    <source>
        <dbReference type="Proteomes" id="UP000005876"/>
    </source>
</evidence>
<accession>G7VSL3</accession>
<feature type="region of interest" description="Disordered" evidence="1">
    <location>
        <begin position="1"/>
        <end position="22"/>
    </location>
</feature>
<dbReference type="Proteomes" id="UP000005876">
    <property type="component" value="Chromosome"/>
</dbReference>
<protein>
    <recommendedName>
        <fullName evidence="4">Scaffolding protein</fullName>
    </recommendedName>
</protein>
<evidence type="ECO:0008006" key="4">
    <source>
        <dbReference type="Google" id="ProtNLM"/>
    </source>
</evidence>
<name>G7VSL3_PAETH</name>
<dbReference type="AlphaFoldDB" id="G7VSL3"/>
<proteinExistence type="predicted"/>
<gene>
    <name evidence="2" type="ordered locus">HPL003_23925</name>
</gene>